<proteinExistence type="predicted"/>
<dbReference type="Proteomes" id="UP001500902">
    <property type="component" value="Unassembled WGS sequence"/>
</dbReference>
<accession>A0ABP7C2U9</accession>
<dbReference type="EMBL" id="BAAAZP010000089">
    <property type="protein sequence ID" value="GAA3677332.1"/>
    <property type="molecule type" value="Genomic_DNA"/>
</dbReference>
<protein>
    <submittedName>
        <fullName evidence="1">Uncharacterized protein</fullName>
    </submittedName>
</protein>
<sequence>MICLTDHPAAPALPAQAAAWRAMGIYGSKTACVDAGQQYVRENFNAYKCTVEPTGYRLWLQ</sequence>
<keyword evidence="2" id="KW-1185">Reference proteome</keyword>
<comment type="caution">
    <text evidence="1">The sequence shown here is derived from an EMBL/GenBank/DDBJ whole genome shotgun (WGS) entry which is preliminary data.</text>
</comment>
<reference evidence="2" key="1">
    <citation type="journal article" date="2019" name="Int. J. Syst. Evol. Microbiol.">
        <title>The Global Catalogue of Microorganisms (GCM) 10K type strain sequencing project: providing services to taxonomists for standard genome sequencing and annotation.</title>
        <authorList>
            <consortium name="The Broad Institute Genomics Platform"/>
            <consortium name="The Broad Institute Genome Sequencing Center for Infectious Disease"/>
            <person name="Wu L."/>
            <person name="Ma J."/>
        </authorList>
    </citation>
    <scope>NUCLEOTIDE SEQUENCE [LARGE SCALE GENOMIC DNA]</scope>
    <source>
        <strain evidence="2">JCM 16904</strain>
    </source>
</reference>
<dbReference type="RefSeq" id="WP_344881785.1">
    <property type="nucleotide sequence ID" value="NZ_BAAAZP010000089.1"/>
</dbReference>
<name>A0ABP7C2U9_9ACTN</name>
<evidence type="ECO:0000313" key="1">
    <source>
        <dbReference type="EMBL" id="GAA3677332.1"/>
    </source>
</evidence>
<gene>
    <name evidence="1" type="ORF">GCM10022224_046860</name>
</gene>
<organism evidence="1 2">
    <name type="scientific">Nonomuraea antimicrobica</name>
    <dbReference type="NCBI Taxonomy" id="561173"/>
    <lineage>
        <taxon>Bacteria</taxon>
        <taxon>Bacillati</taxon>
        <taxon>Actinomycetota</taxon>
        <taxon>Actinomycetes</taxon>
        <taxon>Streptosporangiales</taxon>
        <taxon>Streptosporangiaceae</taxon>
        <taxon>Nonomuraea</taxon>
    </lineage>
</organism>
<evidence type="ECO:0000313" key="2">
    <source>
        <dbReference type="Proteomes" id="UP001500902"/>
    </source>
</evidence>